<dbReference type="InterPro" id="IPR036047">
    <property type="entry name" value="F-box-like_dom_sf"/>
</dbReference>
<reference evidence="3 4" key="1">
    <citation type="submission" date="2014-11" db="EMBL/GenBank/DDBJ databases">
        <authorList>
            <person name="Wibberg Daniel"/>
        </authorList>
    </citation>
    <scope>NUCLEOTIDE SEQUENCE [LARGE SCALE GENOMIC DNA]</scope>
    <source>
        <strain evidence="3">Rhizoctonia solani AG1-IB 7/3/14</strain>
    </source>
</reference>
<dbReference type="EMBL" id="LN679161">
    <property type="protein sequence ID" value="CEL62147.1"/>
    <property type="molecule type" value="Genomic_DNA"/>
</dbReference>
<dbReference type="Proteomes" id="UP000059188">
    <property type="component" value="Unassembled WGS sequence"/>
</dbReference>
<accession>A0A0B7G136</accession>
<dbReference type="AlphaFoldDB" id="A0A0B7G136"/>
<sequence length="673" mass="77547">MPPRTRSRALPAGATAKETKPAQSSATRKTASKSASKAPPNKKVRGKKEASNKDQVKKDFVFQFASLPLELFLEISNHLYPLDLIHLSRTTKRFRSVFMRRFAAETWRAALANAGLPPCPDDSMSEPRYAALMFLEQCTECHKVATRHMDPIFLLRLCYPCRKRMALKPGTVGKLAGVLSCSRYLVPTKGKTRPKWYRADEYEDIEATFHELSKGDQGVFREWMQRRQEYIRTRHERAQPLIHWIEDREEEEKRTVVELENARAAGVETRLLNLGWELIDIRVAESRCAEWRGLVYKPKPLTNKDWEGMFSHLHGEVLQAREHRLMQEAREREKERKRIIRDWLDSLRGQKLKSECLTLCWNEQLDTSSTSGPAGTLGPPLYPRGVEKRDIAIGIALVPKSGDLLHQCPEIEELLRGDISTDEFLLKFQEKEDFLKAHYSRWRTEMESSLVKLLPKGSKPVETQTPDFTLTPHLNPLSMDLRVLLRADSRFNLNLGGRMHYYPETFDYYRHESVYDEKSSGVAKRVLQALGRPDASYLEMQGLGESFLCLRCINDPTYYTWDKLIEHYVNEEITWQTLDRKCKVLAGEGKGIVISFIHGLEETNEKPLVRLVASADKAPYSNSPQSLCQVCHIIHHYHRTGTAHIARHINEVHLVENPVLGVHYTNLSDDHLW</sequence>
<dbReference type="InterPro" id="IPR001810">
    <property type="entry name" value="F-box_dom"/>
</dbReference>
<dbReference type="PROSITE" id="PS50181">
    <property type="entry name" value="FBOX"/>
    <property type="match status" value="1"/>
</dbReference>
<protein>
    <recommendedName>
        <fullName evidence="2">F-box domain-containing protein</fullName>
    </recommendedName>
</protein>
<keyword evidence="4" id="KW-1185">Reference proteome</keyword>
<feature type="compositionally biased region" description="Low complexity" evidence="1">
    <location>
        <begin position="22"/>
        <end position="39"/>
    </location>
</feature>
<feature type="region of interest" description="Disordered" evidence="1">
    <location>
        <begin position="1"/>
        <end position="51"/>
    </location>
</feature>
<gene>
    <name evidence="3" type="ORF">RSOLAG1IB_10241</name>
</gene>
<proteinExistence type="predicted"/>
<evidence type="ECO:0000313" key="3">
    <source>
        <dbReference type="EMBL" id="CEL62147.1"/>
    </source>
</evidence>
<dbReference type="OrthoDB" id="2322499at2759"/>
<organism evidence="3 4">
    <name type="scientific">Thanatephorus cucumeris (strain AG1-IB / isolate 7/3/14)</name>
    <name type="common">Lettuce bottom rot fungus</name>
    <name type="synonym">Rhizoctonia solani</name>
    <dbReference type="NCBI Taxonomy" id="1108050"/>
    <lineage>
        <taxon>Eukaryota</taxon>
        <taxon>Fungi</taxon>
        <taxon>Dikarya</taxon>
        <taxon>Basidiomycota</taxon>
        <taxon>Agaricomycotina</taxon>
        <taxon>Agaricomycetes</taxon>
        <taxon>Cantharellales</taxon>
        <taxon>Ceratobasidiaceae</taxon>
        <taxon>Rhizoctonia</taxon>
        <taxon>Rhizoctonia solani AG-1</taxon>
    </lineage>
</organism>
<dbReference type="SUPFAM" id="SSF81383">
    <property type="entry name" value="F-box domain"/>
    <property type="match status" value="1"/>
</dbReference>
<evidence type="ECO:0000259" key="2">
    <source>
        <dbReference type="PROSITE" id="PS50181"/>
    </source>
</evidence>
<name>A0A0B7G136_THACB</name>
<dbReference type="STRING" id="1108050.A0A0B7G136"/>
<evidence type="ECO:0000313" key="4">
    <source>
        <dbReference type="Proteomes" id="UP000059188"/>
    </source>
</evidence>
<feature type="domain" description="F-box" evidence="2">
    <location>
        <begin position="61"/>
        <end position="110"/>
    </location>
</feature>
<evidence type="ECO:0000256" key="1">
    <source>
        <dbReference type="SAM" id="MobiDB-lite"/>
    </source>
</evidence>
<dbReference type="CDD" id="cd09917">
    <property type="entry name" value="F-box_SF"/>
    <property type="match status" value="1"/>
</dbReference>